<dbReference type="AlphaFoldDB" id="A0AAE1B6E7"/>
<evidence type="ECO:0000313" key="1">
    <source>
        <dbReference type="EMBL" id="KAK3799706.1"/>
    </source>
</evidence>
<accession>A0AAE1B6E7</accession>
<keyword evidence="2" id="KW-1185">Reference proteome</keyword>
<sequence length="124" mass="14242">MPSSAHLFLITPRSQRTVHKTQNRPFFSSLSIPDQTFFLTLHRVNQQITRCHTESSSVLDPDIQDLPGSNVSLSDRTKDGGVFLFQFRLKDLKNKRGPWPFCSTHTNEVDISLNTCFIKVEKHK</sequence>
<gene>
    <name evidence="1" type="ORF">RRG08_020441</name>
</gene>
<name>A0AAE1B6E7_9GAST</name>
<organism evidence="1 2">
    <name type="scientific">Elysia crispata</name>
    <name type="common">lettuce slug</name>
    <dbReference type="NCBI Taxonomy" id="231223"/>
    <lineage>
        <taxon>Eukaryota</taxon>
        <taxon>Metazoa</taxon>
        <taxon>Spiralia</taxon>
        <taxon>Lophotrochozoa</taxon>
        <taxon>Mollusca</taxon>
        <taxon>Gastropoda</taxon>
        <taxon>Heterobranchia</taxon>
        <taxon>Euthyneura</taxon>
        <taxon>Panpulmonata</taxon>
        <taxon>Sacoglossa</taxon>
        <taxon>Placobranchoidea</taxon>
        <taxon>Plakobranchidae</taxon>
        <taxon>Elysia</taxon>
    </lineage>
</organism>
<evidence type="ECO:0000313" key="2">
    <source>
        <dbReference type="Proteomes" id="UP001283361"/>
    </source>
</evidence>
<proteinExistence type="predicted"/>
<dbReference type="EMBL" id="JAWDGP010000544">
    <property type="protein sequence ID" value="KAK3799706.1"/>
    <property type="molecule type" value="Genomic_DNA"/>
</dbReference>
<reference evidence="1" key="1">
    <citation type="journal article" date="2023" name="G3 (Bethesda)">
        <title>A reference genome for the long-term kleptoplast-retaining sea slug Elysia crispata morphotype clarki.</title>
        <authorList>
            <person name="Eastman K.E."/>
            <person name="Pendleton A.L."/>
            <person name="Shaikh M.A."/>
            <person name="Suttiyut T."/>
            <person name="Ogas R."/>
            <person name="Tomko P."/>
            <person name="Gavelis G."/>
            <person name="Widhalm J.R."/>
            <person name="Wisecaver J.H."/>
        </authorList>
    </citation>
    <scope>NUCLEOTIDE SEQUENCE</scope>
    <source>
        <strain evidence="1">ECLA1</strain>
    </source>
</reference>
<protein>
    <submittedName>
        <fullName evidence="1">Uncharacterized protein</fullName>
    </submittedName>
</protein>
<comment type="caution">
    <text evidence="1">The sequence shown here is derived from an EMBL/GenBank/DDBJ whole genome shotgun (WGS) entry which is preliminary data.</text>
</comment>
<dbReference type="Proteomes" id="UP001283361">
    <property type="component" value="Unassembled WGS sequence"/>
</dbReference>